<dbReference type="EMBL" id="JAUSVO010000003">
    <property type="protein sequence ID" value="MDQ0438064.1"/>
    <property type="molecule type" value="Genomic_DNA"/>
</dbReference>
<keyword evidence="5" id="KW-0804">Transcription</keyword>
<evidence type="ECO:0000256" key="5">
    <source>
        <dbReference type="ARBA" id="ARBA00023163"/>
    </source>
</evidence>
<dbReference type="Proteomes" id="UP001241603">
    <property type="component" value="Unassembled WGS sequence"/>
</dbReference>
<gene>
    <name evidence="8" type="ORF">QO014_002456</name>
</gene>
<evidence type="ECO:0000313" key="8">
    <source>
        <dbReference type="EMBL" id="MDQ0438064.1"/>
    </source>
</evidence>
<accession>A0ABU0H6Y6</accession>
<evidence type="ECO:0000313" key="9">
    <source>
        <dbReference type="Proteomes" id="UP001241603"/>
    </source>
</evidence>
<dbReference type="PANTHER" id="PTHR30055">
    <property type="entry name" value="HTH-TYPE TRANSCRIPTIONAL REGULATOR RUTR"/>
    <property type="match status" value="1"/>
</dbReference>
<evidence type="ECO:0000256" key="4">
    <source>
        <dbReference type="ARBA" id="ARBA00023125"/>
    </source>
</evidence>
<dbReference type="InterPro" id="IPR009057">
    <property type="entry name" value="Homeodomain-like_sf"/>
</dbReference>
<dbReference type="InterPro" id="IPR004111">
    <property type="entry name" value="Repressor_TetR_C"/>
</dbReference>
<dbReference type="SUPFAM" id="SSF48498">
    <property type="entry name" value="Tetracyclin repressor-like, C-terminal domain"/>
    <property type="match status" value="1"/>
</dbReference>
<feature type="domain" description="HTH tetR-type" evidence="7">
    <location>
        <begin position="6"/>
        <end position="66"/>
    </location>
</feature>
<evidence type="ECO:0000256" key="6">
    <source>
        <dbReference type="PROSITE-ProRule" id="PRU00335"/>
    </source>
</evidence>
<keyword evidence="4 6" id="KW-0238">DNA-binding</keyword>
<dbReference type="PRINTS" id="PR00400">
    <property type="entry name" value="TETREPRESSOR"/>
</dbReference>
<sequence length="211" mass="23069">MQDKINLTRSSIVAAALDLLDEVGMDDLTTRRLAEKLQIRSPTLYWHFKNKRALLEAMAEEMMAEHIASPPPPGTDWRAMLLESGRSFRRAMLSHRDGARVHAMARPSLRQLPSAEAKVALLRAAGFSGVQALSVLLAVSRYTVGWVLEEQSLAGEHTGAPAAISAQTFPHMVEMFALAETLPPDALFEAGLRMIIEGLAQDGAVGRRDEA</sequence>
<dbReference type="Gene3D" id="1.10.10.60">
    <property type="entry name" value="Homeodomain-like"/>
    <property type="match status" value="1"/>
</dbReference>
<keyword evidence="9" id="KW-1185">Reference proteome</keyword>
<dbReference type="SUPFAM" id="SSF46689">
    <property type="entry name" value="Homeodomain-like"/>
    <property type="match status" value="1"/>
</dbReference>
<dbReference type="Gene3D" id="1.10.357.10">
    <property type="entry name" value="Tetracycline Repressor, domain 2"/>
    <property type="match status" value="1"/>
</dbReference>
<feature type="DNA-binding region" description="H-T-H motif" evidence="6">
    <location>
        <begin position="29"/>
        <end position="48"/>
    </location>
</feature>
<dbReference type="Pfam" id="PF02909">
    <property type="entry name" value="TetR_C_1"/>
    <property type="match status" value="1"/>
</dbReference>
<keyword evidence="3" id="KW-0805">Transcription regulation</keyword>
<name>A0ABU0H6Y6_9HYPH</name>
<reference evidence="8 9" key="1">
    <citation type="submission" date="2023-07" db="EMBL/GenBank/DDBJ databases">
        <title>Genomic Encyclopedia of Type Strains, Phase IV (KMG-IV): sequencing the most valuable type-strain genomes for metagenomic binning, comparative biology and taxonomic classification.</title>
        <authorList>
            <person name="Goeker M."/>
        </authorList>
    </citation>
    <scope>NUCLEOTIDE SEQUENCE [LARGE SCALE GENOMIC DNA]</scope>
    <source>
        <strain evidence="8 9">B6-8</strain>
    </source>
</reference>
<evidence type="ECO:0000256" key="3">
    <source>
        <dbReference type="ARBA" id="ARBA00023015"/>
    </source>
</evidence>
<dbReference type="PANTHER" id="PTHR30055:SF151">
    <property type="entry name" value="TRANSCRIPTIONAL REGULATORY PROTEIN"/>
    <property type="match status" value="1"/>
</dbReference>
<dbReference type="PROSITE" id="PS50977">
    <property type="entry name" value="HTH_TETR_2"/>
    <property type="match status" value="1"/>
</dbReference>
<dbReference type="InterPro" id="IPR001647">
    <property type="entry name" value="HTH_TetR"/>
</dbReference>
<keyword evidence="2" id="KW-0678">Repressor</keyword>
<dbReference type="PRINTS" id="PR00455">
    <property type="entry name" value="HTHTETR"/>
</dbReference>
<evidence type="ECO:0000256" key="1">
    <source>
        <dbReference type="ARBA" id="ARBA00002856"/>
    </source>
</evidence>
<proteinExistence type="predicted"/>
<dbReference type="InterPro" id="IPR003012">
    <property type="entry name" value="Tet_transcr_reg_TetR"/>
</dbReference>
<comment type="function">
    <text evidence="1">TetR is the repressor of the tetracycline resistance element; its N-terminal region forms a helix-turn-helix structure and binds DNA. Binding of tetracycline to TetR reduces the repressor affinity for the tetracycline resistance gene (tetA) promoter operator sites.</text>
</comment>
<dbReference type="InterPro" id="IPR036271">
    <property type="entry name" value="Tet_transcr_reg_TetR-rel_C_sf"/>
</dbReference>
<comment type="caution">
    <text evidence="8">The sequence shown here is derived from an EMBL/GenBank/DDBJ whole genome shotgun (WGS) entry which is preliminary data.</text>
</comment>
<dbReference type="RefSeq" id="WP_266348980.1">
    <property type="nucleotide sequence ID" value="NZ_JAPKNG010000003.1"/>
</dbReference>
<evidence type="ECO:0000256" key="2">
    <source>
        <dbReference type="ARBA" id="ARBA00022491"/>
    </source>
</evidence>
<organism evidence="8 9">
    <name type="scientific">Kaistia dalseonensis</name>
    <dbReference type="NCBI Taxonomy" id="410840"/>
    <lineage>
        <taxon>Bacteria</taxon>
        <taxon>Pseudomonadati</taxon>
        <taxon>Pseudomonadota</taxon>
        <taxon>Alphaproteobacteria</taxon>
        <taxon>Hyphomicrobiales</taxon>
        <taxon>Kaistiaceae</taxon>
        <taxon>Kaistia</taxon>
    </lineage>
</organism>
<evidence type="ECO:0000259" key="7">
    <source>
        <dbReference type="PROSITE" id="PS50977"/>
    </source>
</evidence>
<dbReference type="Pfam" id="PF00440">
    <property type="entry name" value="TetR_N"/>
    <property type="match status" value="1"/>
</dbReference>
<protein>
    <submittedName>
        <fullName evidence="8">TetR/AcrR family tetracycline transcriptional repressor</fullName>
    </submittedName>
</protein>
<dbReference type="InterPro" id="IPR050109">
    <property type="entry name" value="HTH-type_TetR-like_transc_reg"/>
</dbReference>